<dbReference type="GO" id="GO:0005774">
    <property type="term" value="C:vacuolar membrane"/>
    <property type="evidence" value="ECO:0007669"/>
    <property type="project" value="TreeGrafter"/>
</dbReference>
<organism evidence="10 11">
    <name type="scientific">Phtheirospermum japonicum</name>
    <dbReference type="NCBI Taxonomy" id="374723"/>
    <lineage>
        <taxon>Eukaryota</taxon>
        <taxon>Viridiplantae</taxon>
        <taxon>Streptophyta</taxon>
        <taxon>Embryophyta</taxon>
        <taxon>Tracheophyta</taxon>
        <taxon>Spermatophyta</taxon>
        <taxon>Magnoliopsida</taxon>
        <taxon>eudicotyledons</taxon>
        <taxon>Gunneridae</taxon>
        <taxon>Pentapetalae</taxon>
        <taxon>asterids</taxon>
        <taxon>lamiids</taxon>
        <taxon>Lamiales</taxon>
        <taxon>Orobanchaceae</taxon>
        <taxon>Orobanchaceae incertae sedis</taxon>
        <taxon>Phtheirospermum</taxon>
    </lineage>
</organism>
<evidence type="ECO:0000256" key="2">
    <source>
        <dbReference type="ARBA" id="ARBA00022448"/>
    </source>
</evidence>
<comment type="subcellular location">
    <subcellularLocation>
        <location evidence="1">Membrane</location>
        <topology evidence="1">Multi-pass membrane protein</topology>
    </subcellularLocation>
</comment>
<feature type="transmembrane region" description="Helical" evidence="8">
    <location>
        <begin position="6"/>
        <end position="29"/>
    </location>
</feature>
<gene>
    <name evidence="10" type="ORF">PHJA_001328500</name>
</gene>
<keyword evidence="5 8" id="KW-1133">Transmembrane helix</keyword>
<keyword evidence="6 8" id="KW-0472">Membrane</keyword>
<keyword evidence="4" id="KW-0029">Amino-acid transport</keyword>
<comment type="caution">
    <text evidence="10">The sequence shown here is derived from an EMBL/GenBank/DDBJ whole genome shotgun (WGS) entry which is preliminary data.</text>
</comment>
<feature type="transmembrane region" description="Helical" evidence="8">
    <location>
        <begin position="152"/>
        <end position="174"/>
    </location>
</feature>
<keyword evidence="3 8" id="KW-0812">Transmembrane</keyword>
<evidence type="ECO:0000313" key="10">
    <source>
        <dbReference type="EMBL" id="GFP91845.1"/>
    </source>
</evidence>
<feature type="non-terminal residue" evidence="10">
    <location>
        <position position="219"/>
    </location>
</feature>
<keyword evidence="11" id="KW-1185">Reference proteome</keyword>
<dbReference type="Proteomes" id="UP000653305">
    <property type="component" value="Unassembled WGS sequence"/>
</dbReference>
<dbReference type="AlphaFoldDB" id="A0A830C9I1"/>
<evidence type="ECO:0000256" key="6">
    <source>
        <dbReference type="ARBA" id="ARBA00023136"/>
    </source>
</evidence>
<evidence type="ECO:0000259" key="9">
    <source>
        <dbReference type="Pfam" id="PF01490"/>
    </source>
</evidence>
<dbReference type="InterPro" id="IPR013057">
    <property type="entry name" value="AA_transpt_TM"/>
</dbReference>
<dbReference type="EMBL" id="BMAC01000257">
    <property type="protein sequence ID" value="GFP91845.1"/>
    <property type="molecule type" value="Genomic_DNA"/>
</dbReference>
<feature type="transmembrane region" description="Helical" evidence="8">
    <location>
        <begin position="75"/>
        <end position="100"/>
    </location>
</feature>
<dbReference type="Pfam" id="PF01490">
    <property type="entry name" value="Aa_trans"/>
    <property type="match status" value="1"/>
</dbReference>
<name>A0A830C9I1_9LAMI</name>
<reference evidence="10" key="1">
    <citation type="submission" date="2020-07" db="EMBL/GenBank/DDBJ databases">
        <title>Ethylene signaling mediates host invasion by parasitic plants.</title>
        <authorList>
            <person name="Yoshida S."/>
        </authorList>
    </citation>
    <scope>NUCLEOTIDE SEQUENCE</scope>
    <source>
        <strain evidence="10">Okayama</strain>
    </source>
</reference>
<evidence type="ECO:0000256" key="7">
    <source>
        <dbReference type="ARBA" id="ARBA00049662"/>
    </source>
</evidence>
<keyword evidence="2" id="KW-0813">Transport</keyword>
<evidence type="ECO:0000256" key="8">
    <source>
        <dbReference type="SAM" id="Phobius"/>
    </source>
</evidence>
<feature type="transmembrane region" description="Helical" evidence="8">
    <location>
        <begin position="50"/>
        <end position="69"/>
    </location>
</feature>
<evidence type="ECO:0000256" key="5">
    <source>
        <dbReference type="ARBA" id="ARBA00022989"/>
    </source>
</evidence>
<evidence type="ECO:0000313" key="11">
    <source>
        <dbReference type="Proteomes" id="UP000653305"/>
    </source>
</evidence>
<comment type="similarity">
    <text evidence="7">Belongs to the amino acid/polyamine transporter 2 family. Amino acid/auxin permease (AAAP) (TC 2.A.18.5) subfamily.</text>
</comment>
<feature type="domain" description="Amino acid transporter transmembrane" evidence="9">
    <location>
        <begin position="9"/>
        <end position="215"/>
    </location>
</feature>
<dbReference type="OrthoDB" id="655540at2759"/>
<evidence type="ECO:0000256" key="1">
    <source>
        <dbReference type="ARBA" id="ARBA00004141"/>
    </source>
</evidence>
<accession>A0A830C9I1</accession>
<evidence type="ECO:0000256" key="4">
    <source>
        <dbReference type="ARBA" id="ARBA00022970"/>
    </source>
</evidence>
<dbReference type="GO" id="GO:0015179">
    <property type="term" value="F:L-amino acid transmembrane transporter activity"/>
    <property type="evidence" value="ECO:0007669"/>
    <property type="project" value="TreeGrafter"/>
</dbReference>
<evidence type="ECO:0000256" key="3">
    <source>
        <dbReference type="ARBA" id="ARBA00022692"/>
    </source>
</evidence>
<proteinExistence type="inferred from homology"/>
<protein>
    <submittedName>
        <fullName evidence="10">Vacuolar amino acid transporter 1</fullName>
    </submittedName>
</protein>
<sequence>SLFPVFSHLLVQIILYVELYLACIEYIILESDNLSSLFPNAHLNLGVFELNSPHLFAVMMALAVLPTVWLRDLSILSYISAGGVVASILVVACLFWAGLVDQVGFETKGQTTLNLSTLPVAIGLYGYCYSGHAVFPNIYTSMENPRQYPAVLLTSFGICTLLYAAVAVLGYMMYGESTESQFTLNMPKDLVSSKIAVVDYGKSTKNTYALTMSPVGDES</sequence>
<feature type="transmembrane region" description="Helical" evidence="8">
    <location>
        <begin position="112"/>
        <end position="132"/>
    </location>
</feature>
<dbReference type="PANTHER" id="PTHR22950">
    <property type="entry name" value="AMINO ACID TRANSPORTER"/>
    <property type="match status" value="1"/>
</dbReference>
<dbReference type="PANTHER" id="PTHR22950:SF692">
    <property type="entry name" value="TRANSMEMBRANE AMINO ACID TRANSPORTER FAMILY PROTEIN"/>
    <property type="match status" value="1"/>
</dbReference>